<evidence type="ECO:0000313" key="4">
    <source>
        <dbReference type="EMBL" id="QDJ95889.1"/>
    </source>
</evidence>
<dbReference type="KEGG" id="vg:65103089"/>
<sequence length="87" mass="9362">MKMGSLISMCLYSSKGSSTAQITDYSIWCPQPGLPISTQTYKELNPAPTSSPTSRKTVTPSNGGCSRSTEEVLAAVSRHLTTQPPRR</sequence>
<feature type="compositionally biased region" description="Polar residues" evidence="3">
    <location>
        <begin position="44"/>
        <end position="67"/>
    </location>
</feature>
<dbReference type="EMBL" id="MN013784">
    <property type="protein sequence ID" value="QDJ95889.1"/>
    <property type="molecule type" value="Genomic_DNA"/>
</dbReference>
<reference evidence="4 5" key="1">
    <citation type="submission" date="2019-05" db="EMBL/GenBank/DDBJ databases">
        <title>Metagenomic analysis reveals high begomovirus richness in Colima, Mexico.</title>
        <authorList>
            <person name="Cardenas-Conejo Y."/>
        </authorList>
    </citation>
    <scope>NUCLEOTIDE SEQUENCE [LARGE SCALE GENOMIC DNA]</scope>
    <source>
        <strain evidence="4">SiChLV/Colima</strain>
    </source>
</reference>
<comment type="similarity">
    <text evidence="1">Belongs to the geminiviridae protein AC4/C4 family.</text>
</comment>
<proteinExistence type="inferred from homology"/>
<dbReference type="RefSeq" id="YP_010087781.1">
    <property type="nucleotide sequence ID" value="NC_055581.1"/>
</dbReference>
<keyword evidence="5" id="KW-1185">Reference proteome</keyword>
<organism evidence="4 5">
    <name type="scientific">Sida chlorotic leaf virus</name>
    <dbReference type="NCBI Taxonomy" id="2593923"/>
    <lineage>
        <taxon>Viruses</taxon>
        <taxon>Monodnaviria</taxon>
        <taxon>Shotokuvirae</taxon>
        <taxon>Cressdnaviricota</taxon>
        <taxon>Repensiviricetes</taxon>
        <taxon>Geplafuvirales</taxon>
        <taxon>Geminiviridae</taxon>
        <taxon>Begomovirus</taxon>
        <taxon>Begomovirus sidapallidi</taxon>
    </lineage>
</organism>
<accession>A0A514TTP1</accession>
<evidence type="ECO:0000256" key="2">
    <source>
        <dbReference type="ARBA" id="ARBA00022581"/>
    </source>
</evidence>
<protein>
    <submittedName>
        <fullName evidence="4">AC4 protein</fullName>
    </submittedName>
</protein>
<gene>
    <name evidence="4" type="primary">AC4</name>
    <name evidence="4" type="synonym">AL4</name>
</gene>
<evidence type="ECO:0000313" key="5">
    <source>
        <dbReference type="Proteomes" id="UP000679526"/>
    </source>
</evidence>
<dbReference type="InterPro" id="IPR002488">
    <property type="entry name" value="Gemini_C4"/>
</dbReference>
<dbReference type="Proteomes" id="UP000679526">
    <property type="component" value="Genome"/>
</dbReference>
<feature type="region of interest" description="Disordered" evidence="3">
    <location>
        <begin position="44"/>
        <end position="69"/>
    </location>
</feature>
<dbReference type="GeneID" id="65103089"/>
<name>A0A514TTP1_9GEMI</name>
<evidence type="ECO:0000256" key="1">
    <source>
        <dbReference type="ARBA" id="ARBA00008996"/>
    </source>
</evidence>
<evidence type="ECO:0000256" key="3">
    <source>
        <dbReference type="SAM" id="MobiDB-lite"/>
    </source>
</evidence>
<dbReference type="Pfam" id="PF01492">
    <property type="entry name" value="Gemini_C4"/>
    <property type="match status" value="1"/>
</dbReference>
<keyword evidence="2" id="KW-0945">Host-virus interaction</keyword>